<reference evidence="1 2" key="1">
    <citation type="submission" date="2018-11" db="EMBL/GenBank/DDBJ databases">
        <title>Sequencing the genomes of 1000 actinobacteria strains.</title>
        <authorList>
            <person name="Klenk H.-P."/>
        </authorList>
    </citation>
    <scope>NUCLEOTIDE SEQUENCE [LARGE SCALE GENOMIC DNA]</scope>
    <source>
        <strain evidence="1 2">DSM 44231</strain>
    </source>
</reference>
<evidence type="ECO:0000313" key="1">
    <source>
        <dbReference type="EMBL" id="ROP37476.1"/>
    </source>
</evidence>
<gene>
    <name evidence="1" type="ORF">EDD40_2789</name>
</gene>
<sequence>MTAKFDVRLDGILEFAGTSVRRGDRFDQVMAALEAAKVGRESFGKMPSSGDIHASYEERVTSTMNDLKECAEAMRDIAESVRDTAEDYQGVDGGIGEILTDIVQGLEGLTIPKVGG</sequence>
<dbReference type="AlphaFoldDB" id="A0A3N1H4Z4"/>
<name>A0A3N1H4Z4_9PSEU</name>
<comment type="caution">
    <text evidence="1">The sequence shown here is derived from an EMBL/GenBank/DDBJ whole genome shotgun (WGS) entry which is preliminary data.</text>
</comment>
<dbReference type="RefSeq" id="WP_170185069.1">
    <property type="nucleotide sequence ID" value="NZ_RJKM01000001.1"/>
</dbReference>
<keyword evidence="2" id="KW-1185">Reference proteome</keyword>
<dbReference type="Proteomes" id="UP000268727">
    <property type="component" value="Unassembled WGS sequence"/>
</dbReference>
<dbReference type="EMBL" id="RJKM01000001">
    <property type="protein sequence ID" value="ROP37476.1"/>
    <property type="molecule type" value="Genomic_DNA"/>
</dbReference>
<proteinExistence type="predicted"/>
<evidence type="ECO:0000313" key="2">
    <source>
        <dbReference type="Proteomes" id="UP000268727"/>
    </source>
</evidence>
<accession>A0A3N1H4Z4</accession>
<evidence type="ECO:0008006" key="3">
    <source>
        <dbReference type="Google" id="ProtNLM"/>
    </source>
</evidence>
<protein>
    <recommendedName>
        <fullName evidence="3">Excreted virulence factor EspC (Type VII ESX diderm)</fullName>
    </recommendedName>
</protein>
<organism evidence="1 2">
    <name type="scientific">Saccharothrix texasensis</name>
    <dbReference type="NCBI Taxonomy" id="103734"/>
    <lineage>
        <taxon>Bacteria</taxon>
        <taxon>Bacillati</taxon>
        <taxon>Actinomycetota</taxon>
        <taxon>Actinomycetes</taxon>
        <taxon>Pseudonocardiales</taxon>
        <taxon>Pseudonocardiaceae</taxon>
        <taxon>Saccharothrix</taxon>
    </lineage>
</organism>